<feature type="non-terminal residue" evidence="9">
    <location>
        <position position="1"/>
    </location>
</feature>
<keyword evidence="5" id="KW-0378">Hydrolase</keyword>
<feature type="domain" description="DUF3638" evidence="7">
    <location>
        <begin position="449"/>
        <end position="666"/>
    </location>
</feature>
<keyword evidence="4" id="KW-0833">Ubl conjugation pathway</keyword>
<dbReference type="Pfam" id="PF12340">
    <property type="entry name" value="DUF3638"/>
    <property type="match status" value="1"/>
</dbReference>
<protein>
    <recommendedName>
        <fullName evidence="2">ubiquitinyl hydrolase 1</fullName>
        <ecNumber evidence="2">3.4.19.12</ecNumber>
    </recommendedName>
</protein>
<evidence type="ECO:0000256" key="1">
    <source>
        <dbReference type="ARBA" id="ARBA00000707"/>
    </source>
</evidence>
<evidence type="ECO:0000259" key="8">
    <source>
        <dbReference type="Pfam" id="PF12359"/>
    </source>
</evidence>
<dbReference type="SUPFAM" id="SSF52540">
    <property type="entry name" value="P-loop containing nucleoside triphosphate hydrolases"/>
    <property type="match status" value="1"/>
</dbReference>
<keyword evidence="10" id="KW-1185">Reference proteome</keyword>
<comment type="catalytic activity">
    <reaction evidence="1">
        <text>Thiol-dependent hydrolysis of ester, thioester, amide, peptide and isopeptide bonds formed by the C-terminal Gly of ubiquitin (a 76-residue protein attached to proteins as an intracellular targeting signal).</text>
        <dbReference type="EC" id="3.4.19.12"/>
    </reaction>
</comment>
<dbReference type="OrthoDB" id="3182339at2759"/>
<dbReference type="PANTHER" id="PTHR13367:SF33">
    <property type="entry name" value="P-LOOP CONTAINING NUCLEOSIDE TRIPHOSPHATE HYDROLASE PROTEIN"/>
    <property type="match status" value="1"/>
</dbReference>
<dbReference type="STRING" id="50990.A0A4Y7PF73"/>
<evidence type="ECO:0000256" key="4">
    <source>
        <dbReference type="ARBA" id="ARBA00022786"/>
    </source>
</evidence>
<dbReference type="Proteomes" id="UP000294933">
    <property type="component" value="Unassembled WGS sequence"/>
</dbReference>
<dbReference type="InterPro" id="IPR051346">
    <property type="entry name" value="OTU_Deubiquitinase"/>
</dbReference>
<evidence type="ECO:0000256" key="2">
    <source>
        <dbReference type="ARBA" id="ARBA00012759"/>
    </source>
</evidence>
<organism evidence="9 10">
    <name type="scientific">Rickenella mellea</name>
    <dbReference type="NCBI Taxonomy" id="50990"/>
    <lineage>
        <taxon>Eukaryota</taxon>
        <taxon>Fungi</taxon>
        <taxon>Dikarya</taxon>
        <taxon>Basidiomycota</taxon>
        <taxon>Agaricomycotina</taxon>
        <taxon>Agaricomycetes</taxon>
        <taxon>Hymenochaetales</taxon>
        <taxon>Rickenellaceae</taxon>
        <taxon>Rickenella</taxon>
    </lineage>
</organism>
<feature type="domain" description="DUF3645" evidence="8">
    <location>
        <begin position="788"/>
        <end position="820"/>
    </location>
</feature>
<evidence type="ECO:0000256" key="3">
    <source>
        <dbReference type="ARBA" id="ARBA00022670"/>
    </source>
</evidence>
<sequence>RLDAPPKLINEYSRWKELSGPTRHLDINFSCEWLQLNLTNDWLSLYNTLIRCTWADRYRLIFVVTALAYSCRDFQPFIDTCLAFSFDEQFQMIPPSTRQSYSLECGFRPKKDDITPIVLTHAVPFIDSHEARLPRNRGEREYTYQKRRKFAFDTRINTEAAQLVEELMEQWPCERSQLLPGSCHPSFAVAQLMQDARLVSLFSHWYANRELHAHTGRVQASLDAIHREWKPAMALYPSRLLSPPEKDLPVCKFFTFKKWLEGSAPAITQAPQLIRNLPTTPAQEFQVSTRKLGTLLAEFRLNSSNLYRRYGNDLDESRKALELQKIHRTPTQIPYNDHDLILHRQACRHHVDRIFSSINDSLFSGLNISEKIMVSAGLSPRITPKSLLEKLAFTAHFCLPDECNSAVILFAEAFLLYQRSQRLLEHALLGNVEDFWKELKNTGAGAEVAQKHYADWLLIQIEGNFLMRPNQAHVAKEMLSPSSGENSVLQLNMGEGKSAVIAPMVASASADRSKLVRVVVLKPLAGQMFHLLGQRLSGLTNRRLFYMPFSRSVEMNIEQARRIQDMYQACMEMAGILVVQPEHMLSFKLMGINKALSSAVEAQSLLSSQVWLEENSRDILDESDEILHVRYQLVYTTGNQRPVEDHPDRWVTIQHVFSLARIRAPEVSREHPRGLEFVDGPKDIFDPIRIFSYAAGERLVHLISQEVLDKALPSFTFALFSADVKGEALRFITDPDCLESQISTLQRHCKDTGGGLWKALLLLRGLFAQGILIYVLKDRRWRVDYGLDPSRSLLAVPYRAKDVPAVKAEFGHPDVSIALTCLSYYYLGLKKHQIDSCFQLLYKLDNPVMEYEKWVRASDSIPENLRQLNGVNTEDPELYESAIVPLFSRNFVVINFFLSHVVFPKEAKEFSKKLSASGWDIAERKTHVTTGFSGTNDSRYLLPTSIEQRDPDEQLSTNAKVLNYLLRPENGLYICAQTDECERLPAESLLELLVQQKPEVRVLLDVGAQMLELRNENLAHHWLSLHPDAQATLFFDDHDDLMVITRDGAIEAFVSSPFNQQLDQCLVYLDDAHTRGTDLKLPRTSRAAVTLGPKVTKDRLLQGCMRMRGLEAGHSVMF</sequence>
<dbReference type="PANTHER" id="PTHR13367">
    <property type="entry name" value="UBIQUITIN THIOESTERASE"/>
    <property type="match status" value="1"/>
</dbReference>
<keyword evidence="6" id="KW-0788">Thiol protease</keyword>
<reference evidence="9 10" key="1">
    <citation type="submission" date="2018-06" db="EMBL/GenBank/DDBJ databases">
        <title>A transcriptomic atlas of mushroom development highlights an independent origin of complex multicellularity.</title>
        <authorList>
            <consortium name="DOE Joint Genome Institute"/>
            <person name="Krizsan K."/>
            <person name="Almasi E."/>
            <person name="Merenyi Z."/>
            <person name="Sahu N."/>
            <person name="Viragh M."/>
            <person name="Koszo T."/>
            <person name="Mondo S."/>
            <person name="Kiss B."/>
            <person name="Balint B."/>
            <person name="Kues U."/>
            <person name="Barry K."/>
            <person name="Hegedus J.C."/>
            <person name="Henrissat B."/>
            <person name="Johnson J."/>
            <person name="Lipzen A."/>
            <person name="Ohm R."/>
            <person name="Nagy I."/>
            <person name="Pangilinan J."/>
            <person name="Yan J."/>
            <person name="Xiong Y."/>
            <person name="Grigoriev I.V."/>
            <person name="Hibbett D.S."/>
            <person name="Nagy L.G."/>
        </authorList>
    </citation>
    <scope>NUCLEOTIDE SEQUENCE [LARGE SCALE GENOMIC DNA]</scope>
    <source>
        <strain evidence="9 10">SZMC22713</strain>
    </source>
</reference>
<evidence type="ECO:0000259" key="7">
    <source>
        <dbReference type="Pfam" id="PF12340"/>
    </source>
</evidence>
<dbReference type="VEuPathDB" id="FungiDB:BD410DRAFT_867020"/>
<evidence type="ECO:0000313" key="10">
    <source>
        <dbReference type="Proteomes" id="UP000294933"/>
    </source>
</evidence>
<evidence type="ECO:0000256" key="6">
    <source>
        <dbReference type="ARBA" id="ARBA00022807"/>
    </source>
</evidence>
<accession>A0A4Y7PF73</accession>
<dbReference type="GO" id="GO:0006508">
    <property type="term" value="P:proteolysis"/>
    <property type="evidence" value="ECO:0007669"/>
    <property type="project" value="UniProtKB-KW"/>
</dbReference>
<dbReference type="EC" id="3.4.19.12" evidence="2"/>
<evidence type="ECO:0000313" key="9">
    <source>
        <dbReference type="EMBL" id="TDL14074.1"/>
    </source>
</evidence>
<feature type="non-terminal residue" evidence="9">
    <location>
        <position position="1118"/>
    </location>
</feature>
<dbReference type="Pfam" id="PF12359">
    <property type="entry name" value="DUF3645"/>
    <property type="match status" value="1"/>
</dbReference>
<gene>
    <name evidence="9" type="ORF">BD410DRAFT_867020</name>
</gene>
<keyword evidence="3" id="KW-0645">Protease</keyword>
<dbReference type="GO" id="GO:0004843">
    <property type="term" value="F:cysteine-type deubiquitinase activity"/>
    <property type="evidence" value="ECO:0007669"/>
    <property type="project" value="UniProtKB-EC"/>
</dbReference>
<dbReference type="AlphaFoldDB" id="A0A4Y7PF73"/>
<proteinExistence type="predicted"/>
<dbReference type="EMBL" id="ML170396">
    <property type="protein sequence ID" value="TDL14074.1"/>
    <property type="molecule type" value="Genomic_DNA"/>
</dbReference>
<evidence type="ECO:0000256" key="5">
    <source>
        <dbReference type="ARBA" id="ARBA00022801"/>
    </source>
</evidence>
<dbReference type="InterPro" id="IPR022099">
    <property type="entry name" value="DUF3638"/>
</dbReference>
<name>A0A4Y7PF73_9AGAM</name>
<dbReference type="InterPro" id="IPR022105">
    <property type="entry name" value="DUF3645"/>
</dbReference>
<dbReference type="InterPro" id="IPR027417">
    <property type="entry name" value="P-loop_NTPase"/>
</dbReference>